<dbReference type="RefSeq" id="XP_034058885.1">
    <property type="nucleotide sequence ID" value="XM_034202994.1"/>
</dbReference>
<comment type="cofactor">
    <cofactor evidence="1">
        <name>a divalent metal cation</name>
        <dbReference type="ChEBI" id="CHEBI:60240"/>
    </cofactor>
</comment>
<name>A0A6P8TLT8_GYMAC</name>
<evidence type="ECO:0000259" key="8">
    <source>
        <dbReference type="PROSITE" id="PS50950"/>
    </source>
</evidence>
<dbReference type="InterPro" id="IPR027806">
    <property type="entry name" value="HARBI1_dom"/>
</dbReference>
<dbReference type="Proteomes" id="UP000515161">
    <property type="component" value="Unplaced"/>
</dbReference>
<evidence type="ECO:0000313" key="9">
    <source>
        <dbReference type="Proteomes" id="UP000515161"/>
    </source>
</evidence>
<dbReference type="GO" id="GO:0003677">
    <property type="term" value="F:DNA binding"/>
    <property type="evidence" value="ECO:0007669"/>
    <property type="project" value="UniProtKB-UniRule"/>
</dbReference>
<evidence type="ECO:0000256" key="2">
    <source>
        <dbReference type="ARBA" id="ARBA00022723"/>
    </source>
</evidence>
<dbReference type="AlphaFoldDB" id="A0A6P8TLT8"/>
<feature type="compositionally biased region" description="Polar residues" evidence="7">
    <location>
        <begin position="110"/>
        <end position="119"/>
    </location>
</feature>
<dbReference type="InterPro" id="IPR027805">
    <property type="entry name" value="Transposase_HTH_dom"/>
</dbReference>
<dbReference type="PROSITE" id="PS50950">
    <property type="entry name" value="ZF_THAP"/>
    <property type="match status" value="1"/>
</dbReference>
<dbReference type="Pfam" id="PF13613">
    <property type="entry name" value="HTH_Tnp_4"/>
    <property type="match status" value="1"/>
</dbReference>
<accession>A0A6P8TLT8</accession>
<dbReference type="GeneID" id="117537684"/>
<keyword evidence="2" id="KW-0479">Metal-binding</keyword>
<feature type="domain" description="THAP-type" evidence="8">
    <location>
        <begin position="1"/>
        <end position="85"/>
    </location>
</feature>
<evidence type="ECO:0000256" key="3">
    <source>
        <dbReference type="ARBA" id="ARBA00022771"/>
    </source>
</evidence>
<reference evidence="10" key="1">
    <citation type="submission" date="2025-08" db="UniProtKB">
        <authorList>
            <consortium name="RefSeq"/>
        </authorList>
    </citation>
    <scope>IDENTIFICATION</scope>
</reference>
<protein>
    <submittedName>
        <fullName evidence="10">Uncharacterized protein LOC117537684 isoform X1</fullName>
    </submittedName>
</protein>
<gene>
    <name evidence="10" type="primary">LOC117537684</name>
</gene>
<evidence type="ECO:0000256" key="5">
    <source>
        <dbReference type="ARBA" id="ARBA00023125"/>
    </source>
</evidence>
<evidence type="ECO:0000256" key="4">
    <source>
        <dbReference type="ARBA" id="ARBA00022833"/>
    </source>
</evidence>
<dbReference type="KEGG" id="gacu:117537684"/>
<evidence type="ECO:0000313" key="10">
    <source>
        <dbReference type="RefSeq" id="XP_034058885.1"/>
    </source>
</evidence>
<keyword evidence="5 6" id="KW-0238">DNA-binding</keyword>
<organism evidence="9 10">
    <name type="scientific">Gymnodraco acuticeps</name>
    <name type="common">Antarctic dragonfish</name>
    <dbReference type="NCBI Taxonomy" id="8218"/>
    <lineage>
        <taxon>Eukaryota</taxon>
        <taxon>Metazoa</taxon>
        <taxon>Chordata</taxon>
        <taxon>Craniata</taxon>
        <taxon>Vertebrata</taxon>
        <taxon>Euteleostomi</taxon>
        <taxon>Actinopterygii</taxon>
        <taxon>Neopterygii</taxon>
        <taxon>Teleostei</taxon>
        <taxon>Neoteleostei</taxon>
        <taxon>Acanthomorphata</taxon>
        <taxon>Eupercaria</taxon>
        <taxon>Perciformes</taxon>
        <taxon>Notothenioidei</taxon>
        <taxon>Bathydraconidae</taxon>
        <taxon>Gymnodraco</taxon>
    </lineage>
</organism>
<dbReference type="SUPFAM" id="SSF57716">
    <property type="entry name" value="Glucocorticoid receptor-like (DNA-binding domain)"/>
    <property type="match status" value="1"/>
</dbReference>
<dbReference type="Pfam" id="PF13359">
    <property type="entry name" value="DDE_Tnp_4"/>
    <property type="match status" value="1"/>
</dbReference>
<evidence type="ECO:0000256" key="7">
    <source>
        <dbReference type="SAM" id="MobiDB-lite"/>
    </source>
</evidence>
<dbReference type="Pfam" id="PF05485">
    <property type="entry name" value="THAP"/>
    <property type="match status" value="1"/>
</dbReference>
<dbReference type="InterPro" id="IPR006612">
    <property type="entry name" value="THAP_Znf"/>
</dbReference>
<dbReference type="InParanoid" id="A0A6P8TLT8"/>
<dbReference type="GO" id="GO:0008270">
    <property type="term" value="F:zinc ion binding"/>
    <property type="evidence" value="ECO:0007669"/>
    <property type="project" value="UniProtKB-KW"/>
</dbReference>
<sequence>MPRSCCVPFCTTNKLKNPNLKFYILPNGSTEPRRRTRWLQAIRREDEFGHLWDPKSKHVYVCSQHFITGLKNEDIAHPDYTPSLFPHKKTKSPRSVLQRLERRRKREGVQSAQPESPTSEAPIPLQELERKQLYEELDNLRRERDEAMKERAEAIRELETLKMSVNTVRENDTKCKVMTGLSWTVFYTLHQYLVQFKSQKTSKMSTQDQLFITLVKLRQKPSTDMMCGIFDLAHSTFLDVFSRWLDLMYANISFLIKWPDGECIRSTLPAEVLFQYPRATAIIDCFEIRIEHSKKLKTRAITYSNYKNWTTVKYFIACHPSGSITYLSKGWGGRASDVHIVRNSDFLSQKFHHAGDQILADRGFTLKDDFTVLGAQLITPSFTRGRKQLSAEDVANSRVTSNIRIHIERVIGALKSRYHILDGPLPLRLVKRLQGERQKREEPMIDRIVHVCAALMNLSGSVMYNRYRI</sequence>
<proteinExistence type="predicted"/>
<dbReference type="SMART" id="SM00980">
    <property type="entry name" value="THAP"/>
    <property type="match status" value="1"/>
</dbReference>
<evidence type="ECO:0000256" key="1">
    <source>
        <dbReference type="ARBA" id="ARBA00001968"/>
    </source>
</evidence>
<dbReference type="OrthoDB" id="6369483at2759"/>
<keyword evidence="4" id="KW-0862">Zinc</keyword>
<feature type="region of interest" description="Disordered" evidence="7">
    <location>
        <begin position="102"/>
        <end position="127"/>
    </location>
</feature>
<dbReference type="PANTHER" id="PTHR23080">
    <property type="entry name" value="THAP DOMAIN PROTEIN"/>
    <property type="match status" value="1"/>
</dbReference>
<keyword evidence="3 6" id="KW-0863">Zinc-finger</keyword>
<evidence type="ECO:0000256" key="6">
    <source>
        <dbReference type="PROSITE-ProRule" id="PRU00309"/>
    </source>
</evidence>
<keyword evidence="9" id="KW-1185">Reference proteome</keyword>